<dbReference type="AlphaFoldDB" id="A0A916TXT8"/>
<comment type="caution">
    <text evidence="3">The sequence shown here is derived from an EMBL/GenBank/DDBJ whole genome shotgun (WGS) entry which is preliminary data.</text>
</comment>
<dbReference type="PRINTS" id="PR00080">
    <property type="entry name" value="SDRFAMILY"/>
</dbReference>
<dbReference type="PANTHER" id="PTHR43943:SF17">
    <property type="entry name" value="3-PHENYLPROPIONATE-DIHYDRODIOL_CINNAMIC ACID-DIHYDRODIOL DEHYDROGENASE"/>
    <property type="match status" value="1"/>
</dbReference>
<dbReference type="GO" id="GO:0016491">
    <property type="term" value="F:oxidoreductase activity"/>
    <property type="evidence" value="ECO:0007669"/>
    <property type="project" value="UniProtKB-KW"/>
</dbReference>
<evidence type="ECO:0000313" key="4">
    <source>
        <dbReference type="Proteomes" id="UP000637002"/>
    </source>
</evidence>
<dbReference type="InterPro" id="IPR002347">
    <property type="entry name" value="SDR_fam"/>
</dbReference>
<dbReference type="EMBL" id="BMGG01000001">
    <property type="protein sequence ID" value="GGC48066.1"/>
    <property type="molecule type" value="Genomic_DNA"/>
</dbReference>
<reference evidence="3" key="2">
    <citation type="submission" date="2020-09" db="EMBL/GenBank/DDBJ databases">
        <authorList>
            <person name="Sun Q."/>
            <person name="Zhou Y."/>
        </authorList>
    </citation>
    <scope>NUCLEOTIDE SEQUENCE</scope>
    <source>
        <strain evidence="3">CGMCC 1.12919</strain>
    </source>
</reference>
<protein>
    <submittedName>
        <fullName evidence="3">3-ketoacyl-ACP reductase</fullName>
    </submittedName>
</protein>
<dbReference type="FunFam" id="3.40.50.720:FF:000084">
    <property type="entry name" value="Short-chain dehydrogenase reductase"/>
    <property type="match status" value="1"/>
</dbReference>
<keyword evidence="2" id="KW-0560">Oxidoreductase</keyword>
<proteinExistence type="inferred from homology"/>
<evidence type="ECO:0000313" key="3">
    <source>
        <dbReference type="EMBL" id="GGC48066.1"/>
    </source>
</evidence>
<accession>A0A916TXT8</accession>
<evidence type="ECO:0000256" key="1">
    <source>
        <dbReference type="ARBA" id="ARBA00006484"/>
    </source>
</evidence>
<organism evidence="3 4">
    <name type="scientific">Chelatococcus reniformis</name>
    <dbReference type="NCBI Taxonomy" id="1494448"/>
    <lineage>
        <taxon>Bacteria</taxon>
        <taxon>Pseudomonadati</taxon>
        <taxon>Pseudomonadota</taxon>
        <taxon>Alphaproteobacteria</taxon>
        <taxon>Hyphomicrobiales</taxon>
        <taxon>Chelatococcaceae</taxon>
        <taxon>Chelatococcus</taxon>
    </lineage>
</organism>
<reference evidence="3" key="1">
    <citation type="journal article" date="2014" name="Int. J. Syst. Evol. Microbiol.">
        <title>Complete genome sequence of Corynebacterium casei LMG S-19264T (=DSM 44701T), isolated from a smear-ripened cheese.</title>
        <authorList>
            <consortium name="US DOE Joint Genome Institute (JGI-PGF)"/>
            <person name="Walter F."/>
            <person name="Albersmeier A."/>
            <person name="Kalinowski J."/>
            <person name="Ruckert C."/>
        </authorList>
    </citation>
    <scope>NUCLEOTIDE SEQUENCE</scope>
    <source>
        <strain evidence="3">CGMCC 1.12919</strain>
    </source>
</reference>
<dbReference type="CDD" id="cd05233">
    <property type="entry name" value="SDR_c"/>
    <property type="match status" value="1"/>
</dbReference>
<dbReference type="PANTHER" id="PTHR43943">
    <property type="entry name" value="DEHYDROGENASE/REDUCTASE (SDR FAMILY) MEMBER 4"/>
    <property type="match status" value="1"/>
</dbReference>
<sequence length="286" mass="29379">MRSMVERARRSVHILAPETGIRFGPMRQRGRKTMDLGLSGKRALVTGGTKGIGRAIAELLADEGCAVAICARKADEVAEAVAALRAKGVAATGKAVDVSDTPALQGWIGQAAAELGGLDIIVPNVSALAIGADLAAWKSGFATDILGTVAAVEAAMPFLEKSDAGAIVIISSVSGREIDFAAGPYGAFKAALIHYAQGLANQLAAKNIRANTVSPGNTYFEGGVWHQIETGNPSLFKTALGLNPTGRMGKPEEMARAAVFLASPAASFITGTNLVVDGALTRGVQL</sequence>
<dbReference type="InterPro" id="IPR036291">
    <property type="entry name" value="NAD(P)-bd_dom_sf"/>
</dbReference>
<dbReference type="Gene3D" id="3.40.50.720">
    <property type="entry name" value="NAD(P)-binding Rossmann-like Domain"/>
    <property type="match status" value="1"/>
</dbReference>
<gene>
    <name evidence="3" type="ORF">GCM10010994_04010</name>
</gene>
<evidence type="ECO:0000256" key="2">
    <source>
        <dbReference type="ARBA" id="ARBA00023002"/>
    </source>
</evidence>
<dbReference type="Pfam" id="PF13561">
    <property type="entry name" value="adh_short_C2"/>
    <property type="match status" value="1"/>
</dbReference>
<name>A0A916TXT8_9HYPH</name>
<comment type="similarity">
    <text evidence="1">Belongs to the short-chain dehydrogenases/reductases (SDR) family.</text>
</comment>
<keyword evidence="4" id="KW-1185">Reference proteome</keyword>
<dbReference type="PRINTS" id="PR00081">
    <property type="entry name" value="GDHRDH"/>
</dbReference>
<dbReference type="Proteomes" id="UP000637002">
    <property type="component" value="Unassembled WGS sequence"/>
</dbReference>
<dbReference type="SUPFAM" id="SSF51735">
    <property type="entry name" value="NAD(P)-binding Rossmann-fold domains"/>
    <property type="match status" value="1"/>
</dbReference>